<evidence type="ECO:0000313" key="1">
    <source>
        <dbReference type="EMBL" id="EME42341.1"/>
    </source>
</evidence>
<reference evidence="2" key="1">
    <citation type="journal article" date="2012" name="PLoS Genet.">
        <title>The genomes of the fungal plant pathogens Cladosporium fulvum and Dothistroma septosporum reveal adaptation to different hosts and lifestyles but also signatures of common ancestry.</title>
        <authorList>
            <person name="de Wit P.J.G.M."/>
            <person name="van der Burgt A."/>
            <person name="Oekmen B."/>
            <person name="Stergiopoulos I."/>
            <person name="Abd-Elsalam K.A."/>
            <person name="Aerts A.L."/>
            <person name="Bahkali A.H."/>
            <person name="Beenen H.G."/>
            <person name="Chettri P."/>
            <person name="Cox M.P."/>
            <person name="Datema E."/>
            <person name="de Vries R.P."/>
            <person name="Dhillon B."/>
            <person name="Ganley A.R."/>
            <person name="Griffiths S.A."/>
            <person name="Guo Y."/>
            <person name="Hamelin R.C."/>
            <person name="Henrissat B."/>
            <person name="Kabir M.S."/>
            <person name="Jashni M.K."/>
            <person name="Kema G."/>
            <person name="Klaubauf S."/>
            <person name="Lapidus A."/>
            <person name="Levasseur A."/>
            <person name="Lindquist E."/>
            <person name="Mehrabi R."/>
            <person name="Ohm R.A."/>
            <person name="Owen T.J."/>
            <person name="Salamov A."/>
            <person name="Schwelm A."/>
            <person name="Schijlen E."/>
            <person name="Sun H."/>
            <person name="van den Burg H.A."/>
            <person name="van Ham R.C.H.J."/>
            <person name="Zhang S."/>
            <person name="Goodwin S.B."/>
            <person name="Grigoriev I.V."/>
            <person name="Collemare J."/>
            <person name="Bradshaw R.E."/>
        </authorList>
    </citation>
    <scope>NUCLEOTIDE SEQUENCE [LARGE SCALE GENOMIC DNA]</scope>
    <source>
        <strain evidence="2">NZE10 / CBS 128990</strain>
    </source>
</reference>
<keyword evidence="2" id="KW-1185">Reference proteome</keyword>
<gene>
    <name evidence="1" type="ORF">DOTSEDRAFT_45886</name>
</gene>
<accession>N1PLZ8</accession>
<reference evidence="1 2" key="2">
    <citation type="journal article" date="2012" name="PLoS Pathog.">
        <title>Diverse lifestyles and strategies of plant pathogenesis encoded in the genomes of eighteen Dothideomycetes fungi.</title>
        <authorList>
            <person name="Ohm R.A."/>
            <person name="Feau N."/>
            <person name="Henrissat B."/>
            <person name="Schoch C.L."/>
            <person name="Horwitz B.A."/>
            <person name="Barry K.W."/>
            <person name="Condon B.J."/>
            <person name="Copeland A.C."/>
            <person name="Dhillon B."/>
            <person name="Glaser F."/>
            <person name="Hesse C.N."/>
            <person name="Kosti I."/>
            <person name="LaButti K."/>
            <person name="Lindquist E.A."/>
            <person name="Lucas S."/>
            <person name="Salamov A.A."/>
            <person name="Bradshaw R.E."/>
            <person name="Ciuffetti L."/>
            <person name="Hamelin R.C."/>
            <person name="Kema G.H.J."/>
            <person name="Lawrence C."/>
            <person name="Scott J.A."/>
            <person name="Spatafora J.W."/>
            <person name="Turgeon B.G."/>
            <person name="de Wit P.J.G.M."/>
            <person name="Zhong S."/>
            <person name="Goodwin S.B."/>
            <person name="Grigoriev I.V."/>
        </authorList>
    </citation>
    <scope>NUCLEOTIDE SEQUENCE [LARGE SCALE GENOMIC DNA]</scope>
    <source>
        <strain evidence="2">NZE10 / CBS 128990</strain>
    </source>
</reference>
<protein>
    <submittedName>
        <fullName evidence="1">Uncharacterized protein</fullName>
    </submittedName>
</protein>
<dbReference type="Proteomes" id="UP000016933">
    <property type="component" value="Unassembled WGS sequence"/>
</dbReference>
<sequence>MAKLSRPPVRVSTQVVHMLCLSARTHFEQGSSPQASDEWPATSPSSALYVHVEVVYRTSPILATIYTQRHKDAFSPQCFVGSTTSC</sequence>
<dbReference type="AlphaFoldDB" id="N1PLZ8"/>
<name>N1PLZ8_DOTSN</name>
<organism evidence="1 2">
    <name type="scientific">Dothistroma septosporum (strain NZE10 / CBS 128990)</name>
    <name type="common">Red band needle blight fungus</name>
    <name type="synonym">Mycosphaerella pini</name>
    <dbReference type="NCBI Taxonomy" id="675120"/>
    <lineage>
        <taxon>Eukaryota</taxon>
        <taxon>Fungi</taxon>
        <taxon>Dikarya</taxon>
        <taxon>Ascomycota</taxon>
        <taxon>Pezizomycotina</taxon>
        <taxon>Dothideomycetes</taxon>
        <taxon>Dothideomycetidae</taxon>
        <taxon>Mycosphaerellales</taxon>
        <taxon>Mycosphaerellaceae</taxon>
        <taxon>Dothistroma</taxon>
    </lineage>
</organism>
<evidence type="ECO:0000313" key="2">
    <source>
        <dbReference type="Proteomes" id="UP000016933"/>
    </source>
</evidence>
<dbReference type="EMBL" id="KB446541">
    <property type="protein sequence ID" value="EME42341.1"/>
    <property type="molecule type" value="Genomic_DNA"/>
</dbReference>
<proteinExistence type="predicted"/>
<dbReference type="HOGENOM" id="CLU_2497877_0_0_1"/>